<sequence>SLYVWGSVAENFDIPNFRIRDIDVIATTNFHSGDLVAVDDEILKQKYSADELENQGFCPEAIKFSSDFLELKKYNIDHWVISSDSKLLHWGPIPPSREESDEISKEASQHAFNLTGYNRDKIHKASQKVRENWYDEHHKYLSKMFSDMPSGWYLSDSEDIQGIIERAIKL</sequence>
<protein>
    <submittedName>
        <fullName evidence="1">Uncharacterized protein</fullName>
    </submittedName>
</protein>
<accession>X1UX96</accession>
<gene>
    <name evidence="1" type="ORF">S12H4_40916</name>
</gene>
<dbReference type="EMBL" id="BARW01024882">
    <property type="protein sequence ID" value="GAI96969.1"/>
    <property type="molecule type" value="Genomic_DNA"/>
</dbReference>
<dbReference type="AlphaFoldDB" id="X1UX96"/>
<name>X1UX96_9ZZZZ</name>
<comment type="caution">
    <text evidence="1">The sequence shown here is derived from an EMBL/GenBank/DDBJ whole genome shotgun (WGS) entry which is preliminary data.</text>
</comment>
<organism evidence="1">
    <name type="scientific">marine sediment metagenome</name>
    <dbReference type="NCBI Taxonomy" id="412755"/>
    <lineage>
        <taxon>unclassified sequences</taxon>
        <taxon>metagenomes</taxon>
        <taxon>ecological metagenomes</taxon>
    </lineage>
</organism>
<feature type="non-terminal residue" evidence="1">
    <location>
        <position position="1"/>
    </location>
</feature>
<reference evidence="1" key="1">
    <citation type="journal article" date="2014" name="Front. Microbiol.">
        <title>High frequency of phylogenetically diverse reductive dehalogenase-homologous genes in deep subseafloor sedimentary metagenomes.</title>
        <authorList>
            <person name="Kawai M."/>
            <person name="Futagami T."/>
            <person name="Toyoda A."/>
            <person name="Takaki Y."/>
            <person name="Nishi S."/>
            <person name="Hori S."/>
            <person name="Arai W."/>
            <person name="Tsubouchi T."/>
            <person name="Morono Y."/>
            <person name="Uchiyama I."/>
            <person name="Ito T."/>
            <person name="Fujiyama A."/>
            <person name="Inagaki F."/>
            <person name="Takami H."/>
        </authorList>
    </citation>
    <scope>NUCLEOTIDE SEQUENCE</scope>
    <source>
        <strain evidence="1">Expedition CK06-06</strain>
    </source>
</reference>
<proteinExistence type="predicted"/>
<evidence type="ECO:0000313" key="1">
    <source>
        <dbReference type="EMBL" id="GAI96969.1"/>
    </source>
</evidence>